<reference evidence="2" key="1">
    <citation type="journal article" date="2020" name="Stud. Mycol.">
        <title>101 Dothideomycetes genomes: a test case for predicting lifestyles and emergence of pathogens.</title>
        <authorList>
            <person name="Haridas S."/>
            <person name="Albert R."/>
            <person name="Binder M."/>
            <person name="Bloem J."/>
            <person name="Labutti K."/>
            <person name="Salamov A."/>
            <person name="Andreopoulos B."/>
            <person name="Baker S."/>
            <person name="Barry K."/>
            <person name="Bills G."/>
            <person name="Bluhm B."/>
            <person name="Cannon C."/>
            <person name="Castanera R."/>
            <person name="Culley D."/>
            <person name="Daum C."/>
            <person name="Ezra D."/>
            <person name="Gonzalez J."/>
            <person name="Henrissat B."/>
            <person name="Kuo A."/>
            <person name="Liang C."/>
            <person name="Lipzen A."/>
            <person name="Lutzoni F."/>
            <person name="Magnuson J."/>
            <person name="Mondo S."/>
            <person name="Nolan M."/>
            <person name="Ohm R."/>
            <person name="Pangilinan J."/>
            <person name="Park H.-J."/>
            <person name="Ramirez L."/>
            <person name="Alfaro M."/>
            <person name="Sun H."/>
            <person name="Tritt A."/>
            <person name="Yoshinaga Y."/>
            <person name="Zwiers L.-H."/>
            <person name="Turgeon B."/>
            <person name="Goodwin S."/>
            <person name="Spatafora J."/>
            <person name="Crous P."/>
            <person name="Grigoriev I."/>
        </authorList>
    </citation>
    <scope>NUCLEOTIDE SEQUENCE</scope>
    <source>
        <strain evidence="2">CBS 113979</strain>
    </source>
</reference>
<dbReference type="EMBL" id="ML977160">
    <property type="protein sequence ID" value="KAF1985725.1"/>
    <property type="molecule type" value="Genomic_DNA"/>
</dbReference>
<proteinExistence type="predicted"/>
<dbReference type="AlphaFoldDB" id="A0A6G1GXR4"/>
<keyword evidence="3" id="KW-1185">Reference proteome</keyword>
<gene>
    <name evidence="2" type="ORF">K402DRAFT_421660</name>
</gene>
<evidence type="ECO:0000313" key="2">
    <source>
        <dbReference type="EMBL" id="KAF1985725.1"/>
    </source>
</evidence>
<evidence type="ECO:0000256" key="1">
    <source>
        <dbReference type="SAM" id="MobiDB-lite"/>
    </source>
</evidence>
<feature type="region of interest" description="Disordered" evidence="1">
    <location>
        <begin position="1"/>
        <end position="24"/>
    </location>
</feature>
<name>A0A6G1GXR4_9PEZI</name>
<accession>A0A6G1GXR4</accession>
<organism evidence="2 3">
    <name type="scientific">Aulographum hederae CBS 113979</name>
    <dbReference type="NCBI Taxonomy" id="1176131"/>
    <lineage>
        <taxon>Eukaryota</taxon>
        <taxon>Fungi</taxon>
        <taxon>Dikarya</taxon>
        <taxon>Ascomycota</taxon>
        <taxon>Pezizomycotina</taxon>
        <taxon>Dothideomycetes</taxon>
        <taxon>Pleosporomycetidae</taxon>
        <taxon>Aulographales</taxon>
        <taxon>Aulographaceae</taxon>
    </lineage>
</organism>
<sequence>MSDDVQAEHISLPEDNSTFSSLSKRDDYDTAVEKGRKFVCLMNAADDATLAADYDKPAYHGDPLAATGWVYDIQDDEDGEDNADLPGHIGPTLNAIPLAQSFPPNQFVTTGYYNNVYNYVQGAIFAMDNRSPRVRAPNEYQPPIRQWSDVAFLIWRLGLGPNDPNIKNIRYIFQVDIVNTATQAIMNKVLQLNGHVLSNWPGHTYSVSNDEAGESERAILATPNGCGVAWFLINHKKALVVKKVSEVTVFKGGRSGKEYMLKFDIV</sequence>
<dbReference type="Proteomes" id="UP000800041">
    <property type="component" value="Unassembled WGS sequence"/>
</dbReference>
<evidence type="ECO:0000313" key="3">
    <source>
        <dbReference type="Proteomes" id="UP000800041"/>
    </source>
</evidence>
<dbReference type="OrthoDB" id="5337308at2759"/>
<protein>
    <submittedName>
        <fullName evidence="2">Uncharacterized protein</fullName>
    </submittedName>
</protein>